<evidence type="ECO:0000256" key="2">
    <source>
        <dbReference type="SAM" id="SignalP"/>
    </source>
</evidence>
<protein>
    <recommendedName>
        <fullName evidence="5">DUF3761 domain-containing protein</fullName>
    </recommendedName>
</protein>
<feature type="chain" id="PRO_5003513166" description="DUF3761 domain-containing protein" evidence="2">
    <location>
        <begin position="24"/>
        <end position="172"/>
    </location>
</feature>
<reference evidence="3 4" key="1">
    <citation type="submission" date="2011-11" db="EMBL/GenBank/DDBJ databases">
        <title>Complete sequence of Granulicella mallensis MP5ACTX8.</title>
        <authorList>
            <consortium name="US DOE Joint Genome Institute"/>
            <person name="Lucas S."/>
            <person name="Copeland A."/>
            <person name="Lapidus A."/>
            <person name="Cheng J.-F."/>
            <person name="Goodwin L."/>
            <person name="Pitluck S."/>
            <person name="Peters L."/>
            <person name="Lu M."/>
            <person name="Detter J.C."/>
            <person name="Han C."/>
            <person name="Tapia R."/>
            <person name="Land M."/>
            <person name="Hauser L."/>
            <person name="Kyrpides N."/>
            <person name="Ivanova N."/>
            <person name="Mikhailova N."/>
            <person name="Pagani I."/>
            <person name="Rawat S."/>
            <person name="Mannisto M."/>
            <person name="Haggblom M."/>
            <person name="Woyke T."/>
        </authorList>
    </citation>
    <scope>NUCLEOTIDE SEQUENCE [LARGE SCALE GENOMIC DNA]</scope>
    <source>
        <strain evidence="4">ATCC BAA-1857 / DSM 23137 / MP5ACTX8</strain>
    </source>
</reference>
<dbReference type="OrthoDB" id="8781863at2"/>
<dbReference type="AlphaFoldDB" id="G8NZD9"/>
<keyword evidence="2" id="KW-0732">Signal</keyword>
<feature type="signal peptide" evidence="2">
    <location>
        <begin position="1"/>
        <end position="23"/>
    </location>
</feature>
<feature type="region of interest" description="Disordered" evidence="1">
    <location>
        <begin position="73"/>
        <end position="118"/>
    </location>
</feature>
<evidence type="ECO:0000256" key="1">
    <source>
        <dbReference type="SAM" id="MobiDB-lite"/>
    </source>
</evidence>
<dbReference type="HOGENOM" id="CLU_142719_0_0_0"/>
<proteinExistence type="predicted"/>
<dbReference type="Proteomes" id="UP000007113">
    <property type="component" value="Chromosome"/>
</dbReference>
<dbReference type="eggNOG" id="ENOG50333YQ">
    <property type="taxonomic scope" value="Bacteria"/>
</dbReference>
<evidence type="ECO:0000313" key="4">
    <source>
        <dbReference type="Proteomes" id="UP000007113"/>
    </source>
</evidence>
<sequence precursor="true">MLKLRFALPALAAALFCCHVSLAQAPAGAPAGSTGQCKDGTYSTAATKAGACRGHKGVQQWFTASAATPAKPAAAAPAKSNPAPAPAAAPQSSTTMMMAPAPSSKPAKSMPAPSATAAPGGGPNMVWVNTASNVYHCPSDRYYGKTKAGKYMTEADAKAAGAHGQKGETCFK</sequence>
<dbReference type="RefSeq" id="WP_014266840.1">
    <property type="nucleotide sequence ID" value="NC_016631.1"/>
</dbReference>
<dbReference type="InterPro" id="IPR022236">
    <property type="entry name" value="DUF3761"/>
</dbReference>
<name>G8NZD9_GRAMM</name>
<accession>G8NZD9</accession>
<organism evidence="3 4">
    <name type="scientific">Granulicella mallensis (strain ATCC BAA-1857 / DSM 23137 / MP5ACTX8)</name>
    <dbReference type="NCBI Taxonomy" id="682795"/>
    <lineage>
        <taxon>Bacteria</taxon>
        <taxon>Pseudomonadati</taxon>
        <taxon>Acidobacteriota</taxon>
        <taxon>Terriglobia</taxon>
        <taxon>Terriglobales</taxon>
        <taxon>Acidobacteriaceae</taxon>
        <taxon>Granulicella</taxon>
    </lineage>
</organism>
<dbReference type="KEGG" id="gma:AciX8_3679"/>
<evidence type="ECO:0008006" key="5">
    <source>
        <dbReference type="Google" id="ProtNLM"/>
    </source>
</evidence>
<gene>
    <name evidence="3" type="ordered locus">AciX8_3679</name>
</gene>
<evidence type="ECO:0000313" key="3">
    <source>
        <dbReference type="EMBL" id="AEU37967.1"/>
    </source>
</evidence>
<dbReference type="EMBL" id="CP003130">
    <property type="protein sequence ID" value="AEU37967.1"/>
    <property type="molecule type" value="Genomic_DNA"/>
</dbReference>
<keyword evidence="4" id="KW-1185">Reference proteome</keyword>
<dbReference type="Pfam" id="PF12587">
    <property type="entry name" value="DUF3761"/>
    <property type="match status" value="1"/>
</dbReference>
<dbReference type="STRING" id="682795.AciX8_3679"/>